<dbReference type="PATRIC" id="fig|28084.5.peg.2838"/>
<organism evidence="1 3">
    <name type="scientific">Legionella cherrii</name>
    <dbReference type="NCBI Taxonomy" id="28084"/>
    <lineage>
        <taxon>Bacteria</taxon>
        <taxon>Pseudomonadati</taxon>
        <taxon>Pseudomonadota</taxon>
        <taxon>Gammaproteobacteria</taxon>
        <taxon>Legionellales</taxon>
        <taxon>Legionellaceae</taxon>
        <taxon>Legionella</taxon>
    </lineage>
</organism>
<evidence type="ECO:0000313" key="1">
    <source>
        <dbReference type="EMBL" id="KTC80604.1"/>
    </source>
</evidence>
<reference evidence="1 3" key="1">
    <citation type="submission" date="2015-11" db="EMBL/GenBank/DDBJ databases">
        <title>Genomic analysis of 38 Legionella species identifies large and diverse effector repertoires.</title>
        <authorList>
            <person name="Burstein D."/>
            <person name="Amaro F."/>
            <person name="Zusman T."/>
            <person name="Lifshitz Z."/>
            <person name="Cohen O."/>
            <person name="Gilbert J.A."/>
            <person name="Pupko T."/>
            <person name="Shuman H.A."/>
            <person name="Segal G."/>
        </authorList>
    </citation>
    <scope>NUCLEOTIDE SEQUENCE [LARGE SCALE GENOMIC DNA]</scope>
    <source>
        <strain evidence="1 3">ORW</strain>
    </source>
</reference>
<proteinExistence type="predicted"/>
<dbReference type="OrthoDB" id="5637293at2"/>
<evidence type="ECO:0000313" key="3">
    <source>
        <dbReference type="Proteomes" id="UP000054921"/>
    </source>
</evidence>
<dbReference type="RefSeq" id="WP_155832682.1">
    <property type="nucleotide sequence ID" value="NZ_CAAAIT010000005.1"/>
</dbReference>
<name>A0A0W0SAH9_9GAMM</name>
<protein>
    <submittedName>
        <fullName evidence="1">Uncharacterized protein</fullName>
    </submittedName>
</protein>
<gene>
    <name evidence="1" type="ORF">Lche_2624</name>
    <name evidence="2" type="ORF">NCTC11976_00979</name>
</gene>
<evidence type="ECO:0000313" key="2">
    <source>
        <dbReference type="EMBL" id="VEB34712.1"/>
    </source>
</evidence>
<dbReference type="EMBL" id="LR134173">
    <property type="protein sequence ID" value="VEB34712.1"/>
    <property type="molecule type" value="Genomic_DNA"/>
</dbReference>
<dbReference type="EMBL" id="LNXW01000013">
    <property type="protein sequence ID" value="KTC80604.1"/>
    <property type="molecule type" value="Genomic_DNA"/>
</dbReference>
<reference evidence="2 4" key="2">
    <citation type="submission" date="2018-12" db="EMBL/GenBank/DDBJ databases">
        <authorList>
            <consortium name="Pathogen Informatics"/>
        </authorList>
    </citation>
    <scope>NUCLEOTIDE SEQUENCE [LARGE SCALE GENOMIC DNA]</scope>
    <source>
        <strain evidence="2 4">NCTC11976</strain>
    </source>
</reference>
<accession>A0A0W0SAH9</accession>
<dbReference type="Proteomes" id="UP000277577">
    <property type="component" value="Chromosome"/>
</dbReference>
<evidence type="ECO:0000313" key="4">
    <source>
        <dbReference type="Proteomes" id="UP000277577"/>
    </source>
</evidence>
<keyword evidence="4" id="KW-1185">Reference proteome</keyword>
<dbReference type="AlphaFoldDB" id="A0A0W0SAH9"/>
<sequence length="50" mass="5416">MLYSAYTTNSFNPFTQGAIARALDGIISLAQAELDIDKEAEPFAHEPSLS</sequence>
<dbReference type="Proteomes" id="UP000054921">
    <property type="component" value="Unassembled WGS sequence"/>
</dbReference>